<dbReference type="GO" id="GO:0005829">
    <property type="term" value="C:cytosol"/>
    <property type="evidence" value="ECO:0007669"/>
    <property type="project" value="TreeGrafter"/>
</dbReference>
<evidence type="ECO:0000259" key="1">
    <source>
        <dbReference type="Pfam" id="PF03358"/>
    </source>
</evidence>
<keyword evidence="3" id="KW-1185">Reference proteome</keyword>
<dbReference type="InterPro" id="IPR005025">
    <property type="entry name" value="FMN_Rdtase-like_dom"/>
</dbReference>
<protein>
    <submittedName>
        <fullName evidence="2">NAD(P)H-dependent FMN reductase</fullName>
    </submittedName>
</protein>
<dbReference type="EMBL" id="FNON01000002">
    <property type="protein sequence ID" value="SDX21988.1"/>
    <property type="molecule type" value="Genomic_DNA"/>
</dbReference>
<evidence type="ECO:0000313" key="3">
    <source>
        <dbReference type="Proteomes" id="UP000199515"/>
    </source>
</evidence>
<dbReference type="RefSeq" id="WP_091288555.1">
    <property type="nucleotide sequence ID" value="NZ_FNON01000002.1"/>
</dbReference>
<dbReference type="SUPFAM" id="SSF52218">
    <property type="entry name" value="Flavoproteins"/>
    <property type="match status" value="1"/>
</dbReference>
<feature type="domain" description="NADPH-dependent FMN reductase-like" evidence="1">
    <location>
        <begin position="2"/>
        <end position="132"/>
    </location>
</feature>
<organism evidence="2 3">
    <name type="scientific">Amycolatopsis xylanica</name>
    <dbReference type="NCBI Taxonomy" id="589385"/>
    <lineage>
        <taxon>Bacteria</taxon>
        <taxon>Bacillati</taxon>
        <taxon>Actinomycetota</taxon>
        <taxon>Actinomycetes</taxon>
        <taxon>Pseudonocardiales</taxon>
        <taxon>Pseudonocardiaceae</taxon>
        <taxon>Amycolatopsis</taxon>
    </lineage>
</organism>
<dbReference type="InterPro" id="IPR029039">
    <property type="entry name" value="Flavoprotein-like_sf"/>
</dbReference>
<accession>A0A1H2ZYF9</accession>
<sequence length="166" mass="17425">MILLISGSLRAGSNAAALRTVHELVPDSVLFDGLAMLPHFNPDDDAEPLHPAVVALRSAIASADAVLFCTPEYAGALPGSFKNLLDWTIGGGEIYQKPVGWINVSLRGAEGAHASLRTVLGYAGTRIVEDAVAHIPLPPESMSEGRVTDPDLRARIADVVAKLVPA</sequence>
<dbReference type="PANTHER" id="PTHR30543">
    <property type="entry name" value="CHROMATE REDUCTASE"/>
    <property type="match status" value="1"/>
</dbReference>
<name>A0A1H2ZYF9_9PSEU</name>
<dbReference type="Pfam" id="PF03358">
    <property type="entry name" value="FMN_red"/>
    <property type="match status" value="1"/>
</dbReference>
<dbReference type="GO" id="GO:0016491">
    <property type="term" value="F:oxidoreductase activity"/>
    <property type="evidence" value="ECO:0007669"/>
    <property type="project" value="InterPro"/>
</dbReference>
<dbReference type="GO" id="GO:0010181">
    <property type="term" value="F:FMN binding"/>
    <property type="evidence" value="ECO:0007669"/>
    <property type="project" value="TreeGrafter"/>
</dbReference>
<reference evidence="2 3" key="1">
    <citation type="submission" date="2016-10" db="EMBL/GenBank/DDBJ databases">
        <authorList>
            <person name="de Groot N.N."/>
        </authorList>
    </citation>
    <scope>NUCLEOTIDE SEQUENCE [LARGE SCALE GENOMIC DNA]</scope>
    <source>
        <strain evidence="2 3">CPCC 202699</strain>
    </source>
</reference>
<dbReference type="AlphaFoldDB" id="A0A1H2ZYF9"/>
<dbReference type="OrthoDB" id="9812295at2"/>
<dbReference type="STRING" id="589385.SAMN05421504_102704"/>
<gene>
    <name evidence="2" type="ORF">SAMN05421504_102704</name>
</gene>
<dbReference type="Gene3D" id="3.40.50.360">
    <property type="match status" value="1"/>
</dbReference>
<proteinExistence type="predicted"/>
<evidence type="ECO:0000313" key="2">
    <source>
        <dbReference type="EMBL" id="SDX21988.1"/>
    </source>
</evidence>
<dbReference type="PANTHER" id="PTHR30543:SF21">
    <property type="entry name" value="NAD(P)H-DEPENDENT FMN REDUCTASE LOT6"/>
    <property type="match status" value="1"/>
</dbReference>
<dbReference type="Proteomes" id="UP000199515">
    <property type="component" value="Unassembled WGS sequence"/>
</dbReference>
<dbReference type="InterPro" id="IPR050712">
    <property type="entry name" value="NAD(P)H-dep_reductase"/>
</dbReference>